<feature type="compositionally biased region" description="Polar residues" evidence="1">
    <location>
        <begin position="125"/>
        <end position="134"/>
    </location>
</feature>
<feature type="compositionally biased region" description="Polar residues" evidence="1">
    <location>
        <begin position="550"/>
        <end position="559"/>
    </location>
</feature>
<dbReference type="RefSeq" id="XP_011270440.1">
    <property type="nucleotide sequence ID" value="XM_011272138.1"/>
</dbReference>
<accession>A0A0D2WRK8</accession>
<protein>
    <submittedName>
        <fullName evidence="2">Uncharacterized protein</fullName>
    </submittedName>
</protein>
<reference evidence="3" key="1">
    <citation type="submission" date="2011-02" db="EMBL/GenBank/DDBJ databases">
        <title>The Genome Sequence of Capsaspora owczarzaki ATCC 30864.</title>
        <authorList>
            <person name="Russ C."/>
            <person name="Cuomo C."/>
            <person name="Burger G."/>
            <person name="Gray M.W."/>
            <person name="Holland P.W.H."/>
            <person name="King N."/>
            <person name="Lang F.B.F."/>
            <person name="Roger A.J."/>
            <person name="Ruiz-Trillo I."/>
            <person name="Young S.K."/>
            <person name="Zeng Q."/>
            <person name="Gargeya S."/>
            <person name="Alvarado L."/>
            <person name="Berlin A."/>
            <person name="Chapman S.B."/>
            <person name="Chen Z."/>
            <person name="Freedman E."/>
            <person name="Gellesch M."/>
            <person name="Goldberg J."/>
            <person name="Griggs A."/>
            <person name="Gujja S."/>
            <person name="Heilman E."/>
            <person name="Heiman D."/>
            <person name="Howarth C."/>
            <person name="Mehta T."/>
            <person name="Neiman D."/>
            <person name="Pearson M."/>
            <person name="Roberts A."/>
            <person name="Saif S."/>
            <person name="Shea T."/>
            <person name="Shenoy N."/>
            <person name="Sisk P."/>
            <person name="Stolte C."/>
            <person name="Sykes S."/>
            <person name="White J."/>
            <person name="Yandava C."/>
            <person name="Haas B."/>
            <person name="Nusbaum C."/>
            <person name="Birren B."/>
        </authorList>
    </citation>
    <scope>NUCLEOTIDE SEQUENCE</scope>
    <source>
        <strain evidence="3">ATCC 30864</strain>
    </source>
</reference>
<dbReference type="Proteomes" id="UP000008743">
    <property type="component" value="Unassembled WGS sequence"/>
</dbReference>
<dbReference type="EMBL" id="KE346366">
    <property type="protein sequence ID" value="KJE93908.1"/>
    <property type="molecule type" value="Genomic_DNA"/>
</dbReference>
<feature type="region of interest" description="Disordered" evidence="1">
    <location>
        <begin position="483"/>
        <end position="529"/>
    </location>
</feature>
<name>A0A0D2WRK8_CAPO3</name>
<dbReference type="AlphaFoldDB" id="A0A0D2WRK8"/>
<feature type="region of interest" description="Disordered" evidence="1">
    <location>
        <begin position="545"/>
        <end position="636"/>
    </location>
</feature>
<sequence>MEAEFLRLLAAKLRNNAAAALSGGGASAGDVPVESLSKLTKVLAETISRLPAGPLHEALARSVKKHAATLQSLMLAPATATTTAVVAAVHDGAGAGASSARAPQRRAADTPIAPPSKRARHESTSSDVGASKSQQRNNFNLLSESDAQNAIQHLQPSLKTLVDKQQSDSAAARLLLAFPTVDAAHALMSELLKSSAPTTTAAFECLASSTIGLALDRPAQPAHQFLSYLLDAYGDQWLDALDLGRKGSNAAAQQCQSHAEVVRRALATVTVRSESDLTHAADSVEAIQELCLLFVEFSLLGCVDGHSGLKVANQIASVLSAVVGLASTDALRALSLVEYSGIPSQRRVAREAALVILRRVIQLQATQELGVLDFLRLLVIARAAVGLAKSSGAEVTTLSARLAGLRVPDGFLAAVTDALKLETTTTRKALVRDCVSFLVFEASDEHLEILRQAFDDHATTESAETAHEEAEVGFFIDTQVEKRADDNAEAEAESEENENEDDETPVQSDMETDQSQQEPSQHGSVRQARQTLTSALLEMTPTMDKFSDSDIFSTPKQQGSVRTRRTRSSNSVSSVQSVQSLASNASERSTRSSSRLARKSAAAAGDVSQSEDEIASSQDTVLASSQDSIVTRSRRR</sequence>
<evidence type="ECO:0000256" key="1">
    <source>
        <dbReference type="SAM" id="MobiDB-lite"/>
    </source>
</evidence>
<proteinExistence type="predicted"/>
<feature type="region of interest" description="Disordered" evidence="1">
    <location>
        <begin position="95"/>
        <end position="134"/>
    </location>
</feature>
<keyword evidence="3" id="KW-1185">Reference proteome</keyword>
<evidence type="ECO:0000313" key="2">
    <source>
        <dbReference type="EMBL" id="KJE93908.1"/>
    </source>
</evidence>
<dbReference type="InParanoid" id="A0A0D2WRK8"/>
<organism evidence="2 3">
    <name type="scientific">Capsaspora owczarzaki (strain ATCC 30864)</name>
    <dbReference type="NCBI Taxonomy" id="595528"/>
    <lineage>
        <taxon>Eukaryota</taxon>
        <taxon>Filasterea</taxon>
        <taxon>Capsaspora</taxon>
    </lineage>
</organism>
<feature type="compositionally biased region" description="Polar residues" evidence="1">
    <location>
        <begin position="615"/>
        <end position="636"/>
    </location>
</feature>
<feature type="compositionally biased region" description="Acidic residues" evidence="1">
    <location>
        <begin position="487"/>
        <end position="504"/>
    </location>
</feature>
<gene>
    <name evidence="2" type="ORF">CAOG_008800</name>
</gene>
<evidence type="ECO:0000313" key="3">
    <source>
        <dbReference type="Proteomes" id="UP000008743"/>
    </source>
</evidence>
<feature type="compositionally biased region" description="Polar residues" evidence="1">
    <location>
        <begin position="505"/>
        <end position="529"/>
    </location>
</feature>
<feature type="compositionally biased region" description="Low complexity" evidence="1">
    <location>
        <begin position="568"/>
        <end position="604"/>
    </location>
</feature>